<dbReference type="GO" id="GO:0005634">
    <property type="term" value="C:nucleus"/>
    <property type="evidence" value="ECO:0007669"/>
    <property type="project" value="UniProtKB-SubCell"/>
</dbReference>
<feature type="domain" description="HAT C-terminal dimerisation" evidence="7">
    <location>
        <begin position="174"/>
        <end position="254"/>
    </location>
</feature>
<gene>
    <name evidence="8" type="ORF">HF086_016289</name>
</gene>
<evidence type="ECO:0000313" key="8">
    <source>
        <dbReference type="EMBL" id="KAH9637012.1"/>
    </source>
</evidence>
<evidence type="ECO:0000256" key="2">
    <source>
        <dbReference type="ARBA" id="ARBA00022723"/>
    </source>
</evidence>
<keyword evidence="5" id="KW-0539">Nucleus</keyword>
<dbReference type="Pfam" id="PF05699">
    <property type="entry name" value="Dimer_Tnp_hAT"/>
    <property type="match status" value="1"/>
</dbReference>
<feature type="region of interest" description="Disordered" evidence="6">
    <location>
        <begin position="113"/>
        <end position="138"/>
    </location>
</feature>
<evidence type="ECO:0000313" key="9">
    <source>
        <dbReference type="Proteomes" id="UP000814243"/>
    </source>
</evidence>
<comment type="caution">
    <text evidence="8">The sequence shown here is derived from an EMBL/GenBank/DDBJ whole genome shotgun (WGS) entry which is preliminary data.</text>
</comment>
<organism evidence="8 9">
    <name type="scientific">Spodoptera exigua</name>
    <name type="common">Beet armyworm</name>
    <name type="synonym">Noctua fulgens</name>
    <dbReference type="NCBI Taxonomy" id="7107"/>
    <lineage>
        <taxon>Eukaryota</taxon>
        <taxon>Metazoa</taxon>
        <taxon>Ecdysozoa</taxon>
        <taxon>Arthropoda</taxon>
        <taxon>Hexapoda</taxon>
        <taxon>Insecta</taxon>
        <taxon>Pterygota</taxon>
        <taxon>Neoptera</taxon>
        <taxon>Endopterygota</taxon>
        <taxon>Lepidoptera</taxon>
        <taxon>Glossata</taxon>
        <taxon>Ditrysia</taxon>
        <taxon>Noctuoidea</taxon>
        <taxon>Noctuidae</taxon>
        <taxon>Amphipyrinae</taxon>
        <taxon>Spodoptera</taxon>
    </lineage>
</organism>
<evidence type="ECO:0000256" key="3">
    <source>
        <dbReference type="ARBA" id="ARBA00022771"/>
    </source>
</evidence>
<accession>A0A922MJ59</accession>
<dbReference type="InterPro" id="IPR008906">
    <property type="entry name" value="HATC_C_dom"/>
</dbReference>
<evidence type="ECO:0000256" key="4">
    <source>
        <dbReference type="ARBA" id="ARBA00022833"/>
    </source>
</evidence>
<proteinExistence type="predicted"/>
<dbReference type="InterPro" id="IPR012337">
    <property type="entry name" value="RNaseH-like_sf"/>
</dbReference>
<evidence type="ECO:0000259" key="7">
    <source>
        <dbReference type="Pfam" id="PF05699"/>
    </source>
</evidence>
<dbReference type="SUPFAM" id="SSF53098">
    <property type="entry name" value="Ribonuclease H-like"/>
    <property type="match status" value="1"/>
</dbReference>
<name>A0A922MJ59_SPOEX</name>
<keyword evidence="2" id="KW-0479">Metal-binding</keyword>
<dbReference type="GO" id="GO:0008270">
    <property type="term" value="F:zinc ion binding"/>
    <property type="evidence" value="ECO:0007669"/>
    <property type="project" value="UniProtKB-KW"/>
</dbReference>
<evidence type="ECO:0000256" key="1">
    <source>
        <dbReference type="ARBA" id="ARBA00004123"/>
    </source>
</evidence>
<dbReference type="PANTHER" id="PTHR46481:SF10">
    <property type="entry name" value="ZINC FINGER BED DOMAIN-CONTAINING PROTEIN 39"/>
    <property type="match status" value="1"/>
</dbReference>
<evidence type="ECO:0000256" key="6">
    <source>
        <dbReference type="SAM" id="MobiDB-lite"/>
    </source>
</evidence>
<keyword evidence="3" id="KW-0863">Zinc-finger</keyword>
<comment type="subcellular location">
    <subcellularLocation>
        <location evidence="1">Nucleus</location>
    </subcellularLocation>
</comment>
<dbReference type="InterPro" id="IPR052035">
    <property type="entry name" value="ZnF_BED_domain_contain"/>
</dbReference>
<dbReference type="EMBL" id="JACEFF010000455">
    <property type="protein sequence ID" value="KAH9637012.1"/>
    <property type="molecule type" value="Genomic_DNA"/>
</dbReference>
<feature type="compositionally biased region" description="Low complexity" evidence="6">
    <location>
        <begin position="113"/>
        <end position="122"/>
    </location>
</feature>
<protein>
    <recommendedName>
        <fullName evidence="7">HAT C-terminal dimerisation domain-containing protein</fullName>
    </recommendedName>
</protein>
<sequence>MEQCVKLLKPFEEITKITSSGLSCVSEVIPHIAALKKYLDKNETEQRTPDLPHMKATLKAELESRFSSLNQDPNYLIATFLDPRFKTNYLGVIEAERARQKILLEHIKMSCDESSLSSDSSSTPAKRSREEENAGSAVSREAHDTFWDCFDEVAYENSGSQLQDQEKKNSIANEIDFYLKSVRIDRNQDPYKWWSANKRQYPVLSKFVRIYLSAPCSSVYSERLFSEAGLIYEEKRNRLLPVNAEKLVFIYHNLPLVHYEY</sequence>
<dbReference type="AlphaFoldDB" id="A0A922MJ59"/>
<dbReference type="GO" id="GO:0046983">
    <property type="term" value="F:protein dimerization activity"/>
    <property type="evidence" value="ECO:0007669"/>
    <property type="project" value="InterPro"/>
</dbReference>
<reference evidence="8" key="1">
    <citation type="journal article" date="2021" name="G3 (Bethesda)">
        <title>Genome and transcriptome analysis of the beet armyworm Spodoptera exigua reveals targets for pest control. .</title>
        <authorList>
            <person name="Simon S."/>
            <person name="Breeschoten T."/>
            <person name="Jansen H.J."/>
            <person name="Dirks R.P."/>
            <person name="Schranz M.E."/>
            <person name="Ros V.I.D."/>
        </authorList>
    </citation>
    <scope>NUCLEOTIDE SEQUENCE</scope>
    <source>
        <strain evidence="8">TB_SE_WUR_2020</strain>
    </source>
</reference>
<dbReference type="Proteomes" id="UP000814243">
    <property type="component" value="Unassembled WGS sequence"/>
</dbReference>
<keyword evidence="4" id="KW-0862">Zinc</keyword>
<dbReference type="PANTHER" id="PTHR46481">
    <property type="entry name" value="ZINC FINGER BED DOMAIN-CONTAINING PROTEIN 4"/>
    <property type="match status" value="1"/>
</dbReference>
<evidence type="ECO:0000256" key="5">
    <source>
        <dbReference type="ARBA" id="ARBA00023242"/>
    </source>
</evidence>